<evidence type="ECO:0000313" key="3">
    <source>
        <dbReference type="Proteomes" id="UP000243515"/>
    </source>
</evidence>
<name>A0A232M330_9EURO</name>
<gene>
    <name evidence="2" type="ORF">Egran_01420</name>
</gene>
<dbReference type="EMBL" id="NPHW01002742">
    <property type="protein sequence ID" value="OXV10821.1"/>
    <property type="molecule type" value="Genomic_DNA"/>
</dbReference>
<dbReference type="AlphaFoldDB" id="A0A232M330"/>
<sequence length="221" mass="24628">MANPKTGTLLETGASMVQNFAPVKQICAHLNAFHVYASDPTRCVESNHYCTHLTEDIRQCLIYDAHTPNAKLIGVEYMISPRLFETLPSSERQNWHSHVYEVKSGMLVMPAPSVTPKSVWNAAEKAEMKDIILVYGKTYHFWQVDRGDTVPMGPPELMGAFNSDASVKKAHPSGLKGLLAERDARFNINHGEKAEQREDIAVPTLHPDADALMRNETKNTA</sequence>
<comment type="caution">
    <text evidence="2">The sequence shown here is derived from an EMBL/GenBank/DDBJ whole genome shotgun (WGS) entry which is preliminary data.</text>
</comment>
<reference evidence="2 3" key="1">
    <citation type="journal article" date="2015" name="Environ. Microbiol.">
        <title>Metagenome sequence of Elaphomyces granulatus from sporocarp tissue reveals Ascomycota ectomycorrhizal fingerprints of genome expansion and a Proteobacteria-rich microbiome.</title>
        <authorList>
            <person name="Quandt C.A."/>
            <person name="Kohler A."/>
            <person name="Hesse C.N."/>
            <person name="Sharpton T.J."/>
            <person name="Martin F."/>
            <person name="Spatafora J.W."/>
        </authorList>
    </citation>
    <scope>NUCLEOTIDE SEQUENCE [LARGE SCALE GENOMIC DNA]</scope>
    <source>
        <strain evidence="2 3">OSC145934</strain>
    </source>
</reference>
<comment type="similarity">
    <text evidence="1">Belongs to the OBAP family.</text>
</comment>
<evidence type="ECO:0000256" key="1">
    <source>
        <dbReference type="ARBA" id="ARBA00009740"/>
    </source>
</evidence>
<dbReference type="Proteomes" id="UP000243515">
    <property type="component" value="Unassembled WGS sequence"/>
</dbReference>
<dbReference type="InterPro" id="IPR010686">
    <property type="entry name" value="OBAP-like"/>
</dbReference>
<dbReference type="OrthoDB" id="1901244at2759"/>
<keyword evidence="3" id="KW-1185">Reference proteome</keyword>
<protein>
    <recommendedName>
        <fullName evidence="4">DUF1264 domain-containing protein</fullName>
    </recommendedName>
</protein>
<proteinExistence type="inferred from homology"/>
<evidence type="ECO:0008006" key="4">
    <source>
        <dbReference type="Google" id="ProtNLM"/>
    </source>
</evidence>
<dbReference type="PANTHER" id="PTHR31360">
    <property type="match status" value="1"/>
</dbReference>
<evidence type="ECO:0000313" key="2">
    <source>
        <dbReference type="EMBL" id="OXV10821.1"/>
    </source>
</evidence>
<accession>A0A232M330</accession>
<dbReference type="PANTHER" id="PTHR31360:SF0">
    <property type="entry name" value="OIL BODY-ASSOCIATED PROTEIN 1B"/>
    <property type="match status" value="1"/>
</dbReference>
<organism evidence="2 3">
    <name type="scientific">Elaphomyces granulatus</name>
    <dbReference type="NCBI Taxonomy" id="519963"/>
    <lineage>
        <taxon>Eukaryota</taxon>
        <taxon>Fungi</taxon>
        <taxon>Dikarya</taxon>
        <taxon>Ascomycota</taxon>
        <taxon>Pezizomycotina</taxon>
        <taxon>Eurotiomycetes</taxon>
        <taxon>Eurotiomycetidae</taxon>
        <taxon>Eurotiales</taxon>
        <taxon>Elaphomycetaceae</taxon>
        <taxon>Elaphomyces</taxon>
    </lineage>
</organism>
<dbReference type="Pfam" id="PF06884">
    <property type="entry name" value="DUF1264"/>
    <property type="match status" value="1"/>
</dbReference>